<dbReference type="InterPro" id="IPR049352">
    <property type="entry name" value="Rost"/>
</dbReference>
<dbReference type="GeneID" id="119729969"/>
<feature type="transmembrane region" description="Helical" evidence="1">
    <location>
        <begin position="114"/>
        <end position="136"/>
    </location>
</feature>
<organism evidence="2 3">
    <name type="scientific">Patiria miniata</name>
    <name type="common">Bat star</name>
    <name type="synonym">Asterina miniata</name>
    <dbReference type="NCBI Taxonomy" id="46514"/>
    <lineage>
        <taxon>Eukaryota</taxon>
        <taxon>Metazoa</taxon>
        <taxon>Echinodermata</taxon>
        <taxon>Eleutherozoa</taxon>
        <taxon>Asterozoa</taxon>
        <taxon>Asteroidea</taxon>
        <taxon>Valvatacea</taxon>
        <taxon>Valvatida</taxon>
        <taxon>Asterinidae</taxon>
        <taxon>Patiria</taxon>
    </lineage>
</organism>
<reference evidence="2" key="1">
    <citation type="submission" date="2022-11" db="UniProtKB">
        <authorList>
            <consortium name="EnsemblMetazoa"/>
        </authorList>
    </citation>
    <scope>IDENTIFICATION</scope>
</reference>
<feature type="transmembrane region" description="Helical" evidence="1">
    <location>
        <begin position="71"/>
        <end position="93"/>
    </location>
</feature>
<dbReference type="OMA" id="SYFAPGH"/>
<evidence type="ECO:0008006" key="4">
    <source>
        <dbReference type="Google" id="ProtNLM"/>
    </source>
</evidence>
<proteinExistence type="predicted"/>
<feature type="transmembrane region" description="Helical" evidence="1">
    <location>
        <begin position="215"/>
        <end position="237"/>
    </location>
</feature>
<feature type="transmembrane region" description="Helical" evidence="1">
    <location>
        <begin position="148"/>
        <end position="167"/>
    </location>
</feature>
<evidence type="ECO:0000313" key="2">
    <source>
        <dbReference type="EnsemblMetazoa" id="XP_038058688.1"/>
    </source>
</evidence>
<keyword evidence="3" id="KW-1185">Reference proteome</keyword>
<dbReference type="Pfam" id="PF21534">
    <property type="entry name" value="Rost"/>
    <property type="match status" value="1"/>
</dbReference>
<dbReference type="Proteomes" id="UP000887568">
    <property type="component" value="Unplaced"/>
</dbReference>
<dbReference type="OrthoDB" id="419711at2759"/>
<feature type="transmembrane region" description="Helical" evidence="1">
    <location>
        <begin position="174"/>
        <end position="195"/>
    </location>
</feature>
<name>A0A914A4D2_PATMI</name>
<dbReference type="RefSeq" id="XP_038058688.1">
    <property type="nucleotide sequence ID" value="XM_038202760.1"/>
</dbReference>
<protein>
    <recommendedName>
        <fullName evidence="4">Rolling stone</fullName>
    </recommendedName>
</protein>
<keyword evidence="1" id="KW-1133">Transmembrane helix</keyword>
<evidence type="ECO:0000256" key="1">
    <source>
        <dbReference type="SAM" id="Phobius"/>
    </source>
</evidence>
<dbReference type="AlphaFoldDB" id="A0A914A4D2"/>
<feature type="transmembrane region" description="Helical" evidence="1">
    <location>
        <begin position="39"/>
        <end position="59"/>
    </location>
</feature>
<keyword evidence="1" id="KW-0812">Transmembrane</keyword>
<sequence>MAVKCERPKLSDLGLTTNDSSVFYCTQWTTWPWVHYPFVLYRIVIALYMLGMLLATTIGQIQQIGGQTFLYLTNLALIVVAVYLLVGAFIAWLDGVILRSRNHEVMGIRHRIHWFLFSITININLIVTIVYWSLLYSPSYNGPSFFDFNVHATPAIISTLDLFVTAIPVRLLHFVYPLVFGIAYVVMTVIFWAAGGRTAYGPIYPILDYTNDPGLAAGVICGVMVLCLVLQGALWCLYKLRMWVWMKCREGFDNEELNIIEAVL</sequence>
<evidence type="ECO:0000313" key="3">
    <source>
        <dbReference type="Proteomes" id="UP000887568"/>
    </source>
</evidence>
<keyword evidence="1" id="KW-0472">Membrane</keyword>
<dbReference type="EnsemblMetazoa" id="XM_038202760.1">
    <property type="protein sequence ID" value="XP_038058688.1"/>
    <property type="gene ID" value="LOC119729969"/>
</dbReference>
<dbReference type="PANTHER" id="PTHR12242">
    <property type="entry name" value="OS02G0130600 PROTEIN-RELATED"/>
    <property type="match status" value="1"/>
</dbReference>
<dbReference type="GO" id="GO:0016020">
    <property type="term" value="C:membrane"/>
    <property type="evidence" value="ECO:0007669"/>
    <property type="project" value="TreeGrafter"/>
</dbReference>
<dbReference type="PANTHER" id="PTHR12242:SF49">
    <property type="entry name" value="HEADBUTT, ISOFORM E"/>
    <property type="match status" value="1"/>
</dbReference>
<accession>A0A914A4D2</accession>